<dbReference type="PANTHER" id="PTHR30417:SF1">
    <property type="entry name" value="N-ACETYLMURAMOYL-L-ALANINE AMIDASE AMID"/>
    <property type="match status" value="1"/>
</dbReference>
<proteinExistence type="predicted"/>
<evidence type="ECO:0000256" key="2">
    <source>
        <dbReference type="ARBA" id="ARBA00011901"/>
    </source>
</evidence>
<accession>A0ABS2TQ68</accession>
<comment type="catalytic activity">
    <reaction evidence="1">
        <text>Hydrolyzes the link between N-acetylmuramoyl residues and L-amino acid residues in certain cell-wall glycopeptides.</text>
        <dbReference type="EC" id="3.5.1.28"/>
    </reaction>
</comment>
<comment type="caution">
    <text evidence="8">The sequence shown here is derived from an EMBL/GenBank/DDBJ whole genome shotgun (WGS) entry which is preliminary data.</text>
</comment>
<dbReference type="InterPro" id="IPR051206">
    <property type="entry name" value="NAMLAA_amidase_2"/>
</dbReference>
<dbReference type="Pfam" id="PF01510">
    <property type="entry name" value="Amidase_2"/>
    <property type="match status" value="1"/>
</dbReference>
<feature type="domain" description="N-acetylmuramoyl-L-alanine amidase" evidence="7">
    <location>
        <begin position="312"/>
        <end position="451"/>
    </location>
</feature>
<evidence type="ECO:0000259" key="7">
    <source>
        <dbReference type="SMART" id="SM00644"/>
    </source>
</evidence>
<evidence type="ECO:0000313" key="8">
    <source>
        <dbReference type="EMBL" id="MBM9505485.1"/>
    </source>
</evidence>
<dbReference type="SMART" id="SM00644">
    <property type="entry name" value="Ami_2"/>
    <property type="match status" value="1"/>
</dbReference>
<keyword evidence="6" id="KW-0472">Membrane</keyword>
<dbReference type="InterPro" id="IPR036505">
    <property type="entry name" value="Amidase/PGRP_sf"/>
</dbReference>
<keyword evidence="6" id="KW-0812">Transmembrane</keyword>
<gene>
    <name evidence="8" type="ORF">ITX44_13180</name>
</gene>
<evidence type="ECO:0000313" key="9">
    <source>
        <dbReference type="Proteomes" id="UP000749040"/>
    </source>
</evidence>
<reference evidence="8 9" key="1">
    <citation type="submission" date="2021-01" db="EMBL/GenBank/DDBJ databases">
        <title>Streptomyces acididurans sp. nov., isolated from a peat swamp forest soil.</title>
        <authorList>
            <person name="Chantavorakit T."/>
            <person name="Duangmal K."/>
        </authorList>
    </citation>
    <scope>NUCLEOTIDE SEQUENCE [LARGE SCALE GENOMIC DNA]</scope>
    <source>
        <strain evidence="8 9">KK5PA1</strain>
    </source>
</reference>
<feature type="transmembrane region" description="Helical" evidence="6">
    <location>
        <begin position="20"/>
        <end position="42"/>
    </location>
</feature>
<dbReference type="SUPFAM" id="SSF69318">
    <property type="entry name" value="Integrin alpha N-terminal domain"/>
    <property type="match status" value="1"/>
</dbReference>
<keyword evidence="4" id="KW-0378">Hydrolase</keyword>
<dbReference type="InterPro" id="IPR013517">
    <property type="entry name" value="FG-GAP"/>
</dbReference>
<dbReference type="Proteomes" id="UP000749040">
    <property type="component" value="Unassembled WGS sequence"/>
</dbReference>
<protein>
    <recommendedName>
        <fullName evidence="2">N-acetylmuramoyl-L-alanine amidase</fullName>
        <ecNumber evidence="2">3.5.1.28</ecNumber>
    </recommendedName>
</protein>
<dbReference type="Gene3D" id="3.40.80.10">
    <property type="entry name" value="Peptidoglycan recognition protein-like"/>
    <property type="match status" value="1"/>
</dbReference>
<sequence length="903" mass="95745">MTTSTNEKRSRGQHRRRRSAIAYGAAGLVLATAATYGTIAIASPSSSAADPNGMNPHALQDDFTSAAKEFKVPQSVLMAVSYQMTLWEAHNGEPSTTGNYNVMGLTRVDPADVAARGADQATNELDQSGDPVKQKHFHPDAKVLRTTGAVDTTDPRLHTLDAAAKLIGGSAGALKTDTRQNVRGAAALLAQYEKTANGSLPTDPGRWYPAIARYSQSPDVQGAQLFADRVFGSIRSGVARTTADGQQVTLTASPDVTPVQTARTPLAAAITPSATTTTTATPTPECPTSLKCNFVPAAFKQNSSDKADYGNYDVTNRPADGVKITSIVIHDTESSYSSALTSFQDPTAYASANYLIRASDGLVTQLVQDKNTAWHAGNKSVNMHSIGIEHEGYAIKAGSWYSEPEYSSSAQLVRYLTALYGIPRDREHIFGHDEVPGPLDSYVAGMHWDPGPYWDWNHYMQLVTAPTGAGGAGAPLRTGQVVRVVPPYTTANQPTITYGGTTQAAHPANFGYLYTSASTGSAKLSDPYLHGGTAGTTDGPDWSDKVVAGGRYVVAGVSGDWTAIWYGGKKGWFYNPGGQYTSTVGDGSATVLTPAAGKTSIPVYGRAYPESAAYTGTQVPVQTDNDKALTKYSIPAGQKYVPAGPAVNGDYFYAENIDNSAPGDHTLVTGTQQFFPIRFDHRMAWVRTTDVQQVQSTATLPGSTRADLMGRDSSGVLWQYQGTSNGSTPFLSRYKIGSGWQVYNAITRLTPLHADGTGDAVARDTSGVLWYYQGSGNINQPFKARTKVGAGWNMYTLLAGVGDMTGDGKADLVARDSKGVLWLYQGTGSTTAPFATRVQIGAGWNTFNALVGTGDITGDGKPDLVARSTGGYLYLYKGTGSATAPFAARVQVGSGWNIYGLVF</sequence>
<evidence type="ECO:0000256" key="6">
    <source>
        <dbReference type="SAM" id="Phobius"/>
    </source>
</evidence>
<evidence type="ECO:0000256" key="3">
    <source>
        <dbReference type="ARBA" id="ARBA00022729"/>
    </source>
</evidence>
<dbReference type="EMBL" id="JADKYB010000006">
    <property type="protein sequence ID" value="MBM9505485.1"/>
    <property type="molecule type" value="Genomic_DNA"/>
</dbReference>
<keyword evidence="6" id="KW-1133">Transmembrane helix</keyword>
<dbReference type="CDD" id="cd06583">
    <property type="entry name" value="PGRP"/>
    <property type="match status" value="1"/>
</dbReference>
<dbReference type="Gene3D" id="2.130.10.130">
    <property type="entry name" value="Integrin alpha, N-terminal"/>
    <property type="match status" value="1"/>
</dbReference>
<dbReference type="InterPro" id="IPR002502">
    <property type="entry name" value="Amidase_domain"/>
</dbReference>
<evidence type="ECO:0000256" key="1">
    <source>
        <dbReference type="ARBA" id="ARBA00001561"/>
    </source>
</evidence>
<dbReference type="InterPro" id="IPR028994">
    <property type="entry name" value="Integrin_alpha_N"/>
</dbReference>
<name>A0ABS2TQ68_9ACTN</name>
<keyword evidence="5" id="KW-0961">Cell wall biogenesis/degradation</keyword>
<dbReference type="SUPFAM" id="SSF55846">
    <property type="entry name" value="N-acetylmuramoyl-L-alanine amidase-like"/>
    <property type="match status" value="1"/>
</dbReference>
<evidence type="ECO:0000256" key="5">
    <source>
        <dbReference type="ARBA" id="ARBA00023316"/>
    </source>
</evidence>
<keyword evidence="3" id="KW-0732">Signal</keyword>
<evidence type="ECO:0000256" key="4">
    <source>
        <dbReference type="ARBA" id="ARBA00022801"/>
    </source>
</evidence>
<keyword evidence="9" id="KW-1185">Reference proteome</keyword>
<organism evidence="8 9">
    <name type="scientific">Actinacidiphila acididurans</name>
    <dbReference type="NCBI Taxonomy" id="2784346"/>
    <lineage>
        <taxon>Bacteria</taxon>
        <taxon>Bacillati</taxon>
        <taxon>Actinomycetota</taxon>
        <taxon>Actinomycetes</taxon>
        <taxon>Kitasatosporales</taxon>
        <taxon>Streptomycetaceae</taxon>
        <taxon>Actinacidiphila</taxon>
    </lineage>
</organism>
<dbReference type="PANTHER" id="PTHR30417">
    <property type="entry name" value="N-ACETYLMURAMOYL-L-ALANINE AMIDASE AMID"/>
    <property type="match status" value="1"/>
</dbReference>
<dbReference type="EC" id="3.5.1.28" evidence="2"/>
<dbReference type="Pfam" id="PF13517">
    <property type="entry name" value="FG-GAP_3"/>
    <property type="match status" value="1"/>
</dbReference>